<dbReference type="EMBL" id="CAGKOT010000004">
    <property type="protein sequence ID" value="CAB5336714.1"/>
    <property type="molecule type" value="Genomic_DNA"/>
</dbReference>
<organism evidence="2 3">
    <name type="scientific">Rhizophagus irregularis</name>
    <dbReference type="NCBI Taxonomy" id="588596"/>
    <lineage>
        <taxon>Eukaryota</taxon>
        <taxon>Fungi</taxon>
        <taxon>Fungi incertae sedis</taxon>
        <taxon>Mucoromycota</taxon>
        <taxon>Glomeromycotina</taxon>
        <taxon>Glomeromycetes</taxon>
        <taxon>Glomerales</taxon>
        <taxon>Glomeraceae</taxon>
        <taxon>Rhizophagus</taxon>
    </lineage>
</organism>
<dbReference type="VEuPathDB" id="FungiDB:RhiirFUN_004583"/>
<gene>
    <name evidence="2" type="ORF">CHRIB12_LOCUS3348</name>
</gene>
<evidence type="ECO:0000256" key="1">
    <source>
        <dbReference type="SAM" id="MobiDB-lite"/>
    </source>
</evidence>
<sequence>MAKDPNNLVLIHFVMKFFFRKKQKSTNTLNKKQKVSINDSSGLSIQEKENTTSYQQGNNENTFNAPSPIHDGRTKKDELPCLFCDQPLPNPLPKKLLEYLKTLRRKKKILETDRGDFCFMHHAELKIVPLGSCDELRPGYYGPKGPFD</sequence>
<protein>
    <submittedName>
        <fullName evidence="2">Uncharacterized protein</fullName>
    </submittedName>
</protein>
<feature type="region of interest" description="Disordered" evidence="1">
    <location>
        <begin position="29"/>
        <end position="71"/>
    </location>
</feature>
<dbReference type="OrthoDB" id="2403927at2759"/>
<dbReference type="AlphaFoldDB" id="A0A915YU55"/>
<accession>A0A915YU55</accession>
<evidence type="ECO:0000313" key="2">
    <source>
        <dbReference type="EMBL" id="CAB5336714.1"/>
    </source>
</evidence>
<evidence type="ECO:0000313" key="3">
    <source>
        <dbReference type="Proteomes" id="UP000684084"/>
    </source>
</evidence>
<name>A0A915YU55_9GLOM</name>
<feature type="compositionally biased region" description="Polar residues" evidence="1">
    <location>
        <begin position="51"/>
        <end position="65"/>
    </location>
</feature>
<comment type="caution">
    <text evidence="2">The sequence shown here is derived from an EMBL/GenBank/DDBJ whole genome shotgun (WGS) entry which is preliminary data.</text>
</comment>
<dbReference type="Proteomes" id="UP000684084">
    <property type="component" value="Unassembled WGS sequence"/>
</dbReference>
<feature type="compositionally biased region" description="Polar residues" evidence="1">
    <location>
        <begin position="29"/>
        <end position="44"/>
    </location>
</feature>
<reference evidence="2" key="1">
    <citation type="submission" date="2020-05" db="EMBL/GenBank/DDBJ databases">
        <authorList>
            <person name="Rincon C."/>
            <person name="Sanders R I."/>
            <person name="Robbins C."/>
            <person name="Chaturvedi A."/>
        </authorList>
    </citation>
    <scope>NUCLEOTIDE SEQUENCE</scope>
    <source>
        <strain evidence="2">CHB12</strain>
    </source>
</reference>
<proteinExistence type="predicted"/>